<evidence type="ECO:0000313" key="2">
    <source>
        <dbReference type="WBParaSite" id="Hba_15451"/>
    </source>
</evidence>
<sequence>MAYKWKFETTDDDRCLSCKSEEYPINLHGKQSLGPVKMKNELRFNATVINICRRSKQQSMETYLLKERDHLIYEQK</sequence>
<reference evidence="2" key="1">
    <citation type="submission" date="2016-11" db="UniProtKB">
        <authorList>
            <consortium name="WormBaseParasite"/>
        </authorList>
    </citation>
    <scope>IDENTIFICATION</scope>
</reference>
<evidence type="ECO:0000313" key="1">
    <source>
        <dbReference type="Proteomes" id="UP000095283"/>
    </source>
</evidence>
<keyword evidence="1" id="KW-1185">Reference proteome</keyword>
<protein>
    <submittedName>
        <fullName evidence="2">Uncharacterized protein</fullName>
    </submittedName>
</protein>
<name>A0A1I7XCT2_HETBA</name>
<proteinExistence type="predicted"/>
<organism evidence="1 2">
    <name type="scientific">Heterorhabditis bacteriophora</name>
    <name type="common">Entomopathogenic nematode worm</name>
    <dbReference type="NCBI Taxonomy" id="37862"/>
    <lineage>
        <taxon>Eukaryota</taxon>
        <taxon>Metazoa</taxon>
        <taxon>Ecdysozoa</taxon>
        <taxon>Nematoda</taxon>
        <taxon>Chromadorea</taxon>
        <taxon>Rhabditida</taxon>
        <taxon>Rhabditina</taxon>
        <taxon>Rhabditomorpha</taxon>
        <taxon>Strongyloidea</taxon>
        <taxon>Heterorhabditidae</taxon>
        <taxon>Heterorhabditis</taxon>
    </lineage>
</organism>
<accession>A0A1I7XCT2</accession>
<dbReference type="AlphaFoldDB" id="A0A1I7XCT2"/>
<dbReference type="WBParaSite" id="Hba_15451">
    <property type="protein sequence ID" value="Hba_15451"/>
    <property type="gene ID" value="Hba_15451"/>
</dbReference>
<dbReference type="Proteomes" id="UP000095283">
    <property type="component" value="Unplaced"/>
</dbReference>